<evidence type="ECO:0000313" key="1">
    <source>
        <dbReference type="EMBL" id="CUS54611.1"/>
    </source>
</evidence>
<dbReference type="EMBL" id="CZRL01000104">
    <property type="protein sequence ID" value="CUS54611.1"/>
    <property type="molecule type" value="Genomic_DNA"/>
</dbReference>
<proteinExistence type="predicted"/>
<accession>A0A160TW33</accession>
<name>A0A160TW33_9ZZZZ</name>
<sequence>MPCENTPLYLNWRVWQGSEAGYRLASLQTVLNFGYSDV</sequence>
<protein>
    <submittedName>
        <fullName evidence="1">Uncharacterized protein</fullName>
    </submittedName>
</protein>
<gene>
    <name evidence="1" type="ORF">MGWOODY_XGa876</name>
</gene>
<organism evidence="1">
    <name type="scientific">hydrothermal vent metagenome</name>
    <dbReference type="NCBI Taxonomy" id="652676"/>
    <lineage>
        <taxon>unclassified sequences</taxon>
        <taxon>metagenomes</taxon>
        <taxon>ecological metagenomes</taxon>
    </lineage>
</organism>
<reference evidence="1" key="1">
    <citation type="submission" date="2015-10" db="EMBL/GenBank/DDBJ databases">
        <authorList>
            <person name="Gilbert D.G."/>
        </authorList>
    </citation>
    <scope>NUCLEOTIDE SEQUENCE</scope>
</reference>
<dbReference type="AlphaFoldDB" id="A0A160TW33"/>